<accession>A0ABS9A066</accession>
<comment type="caution">
    <text evidence="1">The sequence shown here is derived from an EMBL/GenBank/DDBJ whole genome shotgun (WGS) entry which is preliminary data.</text>
</comment>
<protein>
    <submittedName>
        <fullName evidence="1">Uncharacterized protein</fullName>
    </submittedName>
</protein>
<proteinExistence type="predicted"/>
<dbReference type="SUPFAM" id="SSF53756">
    <property type="entry name" value="UDP-Glycosyltransferase/glycogen phosphorylase"/>
    <property type="match status" value="1"/>
</dbReference>
<organism evidence="1 2">
    <name type="scientific">Billgrantia ethanolica</name>
    <dbReference type="NCBI Taxonomy" id="2733486"/>
    <lineage>
        <taxon>Bacteria</taxon>
        <taxon>Pseudomonadati</taxon>
        <taxon>Pseudomonadota</taxon>
        <taxon>Gammaproteobacteria</taxon>
        <taxon>Oceanospirillales</taxon>
        <taxon>Halomonadaceae</taxon>
        <taxon>Billgrantia</taxon>
    </lineage>
</organism>
<dbReference type="Proteomes" id="UP001320168">
    <property type="component" value="Unassembled WGS sequence"/>
</dbReference>
<dbReference type="EMBL" id="JABFTX010000001">
    <property type="protein sequence ID" value="MCE8002217.1"/>
    <property type="molecule type" value="Genomic_DNA"/>
</dbReference>
<gene>
    <name evidence="1" type="ORF">HOP53_05140</name>
</gene>
<evidence type="ECO:0000313" key="1">
    <source>
        <dbReference type="EMBL" id="MCE8002217.1"/>
    </source>
</evidence>
<name>A0ABS9A066_9GAMM</name>
<reference evidence="1 2" key="1">
    <citation type="journal article" date="2021" name="Front. Microbiol.">
        <title>Aerobic Denitrification and Heterotrophic Sulfur Oxidation in the Genus Halomonas Revealed by Six Novel Species Characterizations and Genome-Based Analysis.</title>
        <authorList>
            <person name="Wang L."/>
            <person name="Shao Z."/>
        </authorList>
    </citation>
    <scope>NUCLEOTIDE SEQUENCE [LARGE SCALE GENOMIC DNA]</scope>
    <source>
        <strain evidence="1 2">MCCC 1A11081</strain>
    </source>
</reference>
<keyword evidence="2" id="KW-1185">Reference proteome</keyword>
<evidence type="ECO:0000313" key="2">
    <source>
        <dbReference type="Proteomes" id="UP001320168"/>
    </source>
</evidence>
<sequence length="776" mass="89098">MREKIKNSIKRSPVLYNTLKRVRAAYNKQENNYSKGSKDGRAEKVKKEQDLYLLSSIKIENIAVSSNSESLKMQCLDVLIKFRNYKSACRVAKLFDFEKLSLSKKNLVVKALLCSDEGVLADSYLMSMVKDQIKPARLGDFNKTLACIDISGLSENEKLEAIEKLKFLLEDPQADIPDDEKEAINELLSWSQFSILSSARVIDPLDYFGGDYFDTNKANKVKYVPSLFDFGHNAIAENIIDHVTKKHGLFSVEAYALNLNYRVEWLQNLDVSLDDVPTNFLATKVALKNSFSAINKWKICEEIYRESLRMHIDFYYKSDWLKKDQLLYLLTEVDELEKAYGLIDSVVTPDMALAPKAIRGYFYLERGDYNSSRDCFLKVLRENPTEAISTTGLRFALPRTGEHMLSLVKIRQAIGYGSKSKGRAGLQNVGGDLTISLLMNGDYINGLYSKRNAPHWVALKKHYSEKFLNYQPLPSDLKDKKIFVIGDEGVGDELRTAQFYNILSTMCDKVVVSCDPRLINLFTHSFEKIKFMPVTRYRKGVREKTDNREKRMFGFDKKVADYLDEKCHAEIESSTCITFGQNLFFNKFIGSLKPEINKGYLKPTYRRQLPRKDKLRVGILWRSHYFIRWRKFMYLKAEDFAPLTKLNGVELWSIQHAINDDEKEFCQNNSINLIEDIDMFNDFEGLASYLVNFDLLIGVSSAPIELGAALGVPVWMLGFSPENYYLRTASGTCEKDQLTMNSTVVAPEWIDFSASRDECCALVFEEVLRRLDSYLK</sequence>